<evidence type="ECO:0000313" key="3">
    <source>
        <dbReference type="Proteomes" id="UP000075881"/>
    </source>
</evidence>
<name>A0A182KE92_9DIPT</name>
<evidence type="ECO:0000256" key="1">
    <source>
        <dbReference type="SAM" id="MobiDB-lite"/>
    </source>
</evidence>
<accession>A0A182KE92</accession>
<dbReference type="Proteomes" id="UP000075881">
    <property type="component" value="Unassembled WGS sequence"/>
</dbReference>
<reference evidence="2" key="2">
    <citation type="submission" date="2020-05" db="UniProtKB">
        <authorList>
            <consortium name="EnsemblMetazoa"/>
        </authorList>
    </citation>
    <scope>IDENTIFICATION</scope>
    <source>
        <strain evidence="2">ACHKN1017</strain>
    </source>
</reference>
<organism evidence="2 3">
    <name type="scientific">Anopheles christyi</name>
    <dbReference type="NCBI Taxonomy" id="43041"/>
    <lineage>
        <taxon>Eukaryota</taxon>
        <taxon>Metazoa</taxon>
        <taxon>Ecdysozoa</taxon>
        <taxon>Arthropoda</taxon>
        <taxon>Hexapoda</taxon>
        <taxon>Insecta</taxon>
        <taxon>Pterygota</taxon>
        <taxon>Neoptera</taxon>
        <taxon>Endopterygota</taxon>
        <taxon>Diptera</taxon>
        <taxon>Nematocera</taxon>
        <taxon>Culicoidea</taxon>
        <taxon>Culicidae</taxon>
        <taxon>Anophelinae</taxon>
        <taxon>Anopheles</taxon>
    </lineage>
</organism>
<proteinExistence type="predicted"/>
<evidence type="ECO:0000313" key="2">
    <source>
        <dbReference type="EnsemblMetazoa" id="ACHR009080-PA"/>
    </source>
</evidence>
<sequence>MMDEEDDEEDIEEEDIEEEDLDIGVEIDPDSPPWDVYGDMDVEDQDDTTENTALLRTAAKTEIIVTPISPVSSAFELNRMDSEEYRRSKQVAANNNEGEQLQQQQPHQMLAITGPSSAMDSLKPERASNGSDDT</sequence>
<protein>
    <submittedName>
        <fullName evidence="2">Uncharacterized protein</fullName>
    </submittedName>
</protein>
<dbReference type="AlphaFoldDB" id="A0A182KE92"/>
<reference evidence="3" key="1">
    <citation type="submission" date="2013-03" db="EMBL/GenBank/DDBJ databases">
        <title>The Genome Sequence of Anopheles christyi ACHKN1017.</title>
        <authorList>
            <consortium name="The Broad Institute Genomics Platform"/>
            <person name="Neafsey D.E."/>
            <person name="Besansky N."/>
            <person name="Walker B."/>
            <person name="Young S.K."/>
            <person name="Zeng Q."/>
            <person name="Gargeya S."/>
            <person name="Fitzgerald M."/>
            <person name="Haas B."/>
            <person name="Abouelleil A."/>
            <person name="Allen A.W."/>
            <person name="Alvarado L."/>
            <person name="Arachchi H.M."/>
            <person name="Berlin A.M."/>
            <person name="Chapman S.B."/>
            <person name="Gainer-Dewar J."/>
            <person name="Goldberg J."/>
            <person name="Griggs A."/>
            <person name="Gujja S."/>
            <person name="Hansen M."/>
            <person name="Howarth C."/>
            <person name="Imamovic A."/>
            <person name="Ireland A."/>
            <person name="Larimer J."/>
            <person name="McCowan C."/>
            <person name="Murphy C."/>
            <person name="Pearson M."/>
            <person name="Poon T.W."/>
            <person name="Priest M."/>
            <person name="Roberts A."/>
            <person name="Saif S."/>
            <person name="Shea T."/>
            <person name="Sisk P."/>
            <person name="Sykes S."/>
            <person name="Wortman J."/>
            <person name="Nusbaum C."/>
            <person name="Birren B."/>
        </authorList>
    </citation>
    <scope>NUCLEOTIDE SEQUENCE [LARGE SCALE GENOMIC DNA]</scope>
    <source>
        <strain evidence="3">ACHKN1017</strain>
    </source>
</reference>
<feature type="region of interest" description="Disordered" evidence="1">
    <location>
        <begin position="86"/>
        <end position="134"/>
    </location>
</feature>
<feature type="region of interest" description="Disordered" evidence="1">
    <location>
        <begin position="1"/>
        <end position="44"/>
    </location>
</feature>
<dbReference type="EnsemblMetazoa" id="ACHR009080-RA">
    <property type="protein sequence ID" value="ACHR009080-PA"/>
    <property type="gene ID" value="ACHR009080"/>
</dbReference>
<dbReference type="VEuPathDB" id="VectorBase:ACHR009080"/>
<dbReference type="STRING" id="43041.A0A182KE92"/>
<feature type="compositionally biased region" description="Acidic residues" evidence="1">
    <location>
        <begin position="1"/>
        <end position="29"/>
    </location>
</feature>
<keyword evidence="3" id="KW-1185">Reference proteome</keyword>